<feature type="non-terminal residue" evidence="4">
    <location>
        <position position="1"/>
    </location>
</feature>
<dbReference type="EMBL" id="UINC01194837">
    <property type="protein sequence ID" value="SVE11119.1"/>
    <property type="molecule type" value="Genomic_DNA"/>
</dbReference>
<dbReference type="SMART" id="SM00560">
    <property type="entry name" value="LamGL"/>
    <property type="match status" value="1"/>
</dbReference>
<accession>A0A383AUB7</accession>
<protein>
    <recommendedName>
        <fullName evidence="3">LamG-like jellyroll fold domain-containing protein</fullName>
    </recommendedName>
</protein>
<dbReference type="SUPFAM" id="SSF49899">
    <property type="entry name" value="Concanavalin A-like lectins/glucanases"/>
    <property type="match status" value="1"/>
</dbReference>
<sequence>KFQGKMIGNPKWVEGKVGKALQFDGAKAYVEVADIKTPPVLTFACWFKKTGKGNGGVPRIHSSGGGPWTLEYGIGNTHQPDGLGFYLAFQDGGGATGWKMFFTPKEGSWYHTAITFDGKTVRTYVNGKQKFESDTWKGKKINSHISRIGAHAPGGDCFDGAIDQVVMFEVALSKKEIQSLHDGTWLAVDSADKVTVTWSNLKQK</sequence>
<dbReference type="InterPro" id="IPR013320">
    <property type="entry name" value="ConA-like_dom_sf"/>
</dbReference>
<dbReference type="AlphaFoldDB" id="A0A383AUB7"/>
<dbReference type="Pfam" id="PF13385">
    <property type="entry name" value="Laminin_G_3"/>
    <property type="match status" value="1"/>
</dbReference>
<reference evidence="4" key="1">
    <citation type="submission" date="2018-05" db="EMBL/GenBank/DDBJ databases">
        <authorList>
            <person name="Lanie J.A."/>
            <person name="Ng W.-L."/>
            <person name="Kazmierczak K.M."/>
            <person name="Andrzejewski T.M."/>
            <person name="Davidsen T.M."/>
            <person name="Wayne K.J."/>
            <person name="Tettelin H."/>
            <person name="Glass J.I."/>
            <person name="Rusch D."/>
            <person name="Podicherti R."/>
            <person name="Tsui H.-C.T."/>
            <person name="Winkler M.E."/>
        </authorList>
    </citation>
    <scope>NUCLEOTIDE SEQUENCE</scope>
</reference>
<evidence type="ECO:0000256" key="1">
    <source>
        <dbReference type="ARBA" id="ARBA00022729"/>
    </source>
</evidence>
<proteinExistence type="predicted"/>
<organism evidence="4">
    <name type="scientific">marine metagenome</name>
    <dbReference type="NCBI Taxonomy" id="408172"/>
    <lineage>
        <taxon>unclassified sequences</taxon>
        <taxon>metagenomes</taxon>
        <taxon>ecological metagenomes</taxon>
    </lineage>
</organism>
<evidence type="ECO:0000259" key="3">
    <source>
        <dbReference type="SMART" id="SM00560"/>
    </source>
</evidence>
<dbReference type="Gene3D" id="2.60.120.200">
    <property type="match status" value="1"/>
</dbReference>
<dbReference type="InterPro" id="IPR006558">
    <property type="entry name" value="LamG-like"/>
</dbReference>
<keyword evidence="2" id="KW-1015">Disulfide bond</keyword>
<evidence type="ECO:0000313" key="4">
    <source>
        <dbReference type="EMBL" id="SVE11119.1"/>
    </source>
</evidence>
<evidence type="ECO:0000256" key="2">
    <source>
        <dbReference type="ARBA" id="ARBA00023157"/>
    </source>
</evidence>
<gene>
    <name evidence="4" type="ORF">METZ01_LOCUS463973</name>
</gene>
<keyword evidence="1" id="KW-0732">Signal</keyword>
<name>A0A383AUB7_9ZZZZ</name>
<feature type="domain" description="LamG-like jellyroll fold" evidence="3">
    <location>
        <begin position="41"/>
        <end position="175"/>
    </location>
</feature>